<dbReference type="EMBL" id="AWWV01008456">
    <property type="protein sequence ID" value="OMO90438.1"/>
    <property type="molecule type" value="Genomic_DNA"/>
</dbReference>
<evidence type="ECO:0000313" key="2">
    <source>
        <dbReference type="EMBL" id="OMO90438.1"/>
    </source>
</evidence>
<organism evidence="2 3">
    <name type="scientific">Corchorus capsularis</name>
    <name type="common">Jute</name>
    <dbReference type="NCBI Taxonomy" id="210143"/>
    <lineage>
        <taxon>Eukaryota</taxon>
        <taxon>Viridiplantae</taxon>
        <taxon>Streptophyta</taxon>
        <taxon>Embryophyta</taxon>
        <taxon>Tracheophyta</taxon>
        <taxon>Spermatophyta</taxon>
        <taxon>Magnoliopsida</taxon>
        <taxon>eudicotyledons</taxon>
        <taxon>Gunneridae</taxon>
        <taxon>Pentapetalae</taxon>
        <taxon>rosids</taxon>
        <taxon>malvids</taxon>
        <taxon>Malvales</taxon>
        <taxon>Malvaceae</taxon>
        <taxon>Grewioideae</taxon>
        <taxon>Apeibeae</taxon>
        <taxon>Corchorus</taxon>
    </lineage>
</organism>
<dbReference type="Gramene" id="OMO90438">
    <property type="protein sequence ID" value="OMO90438"/>
    <property type="gene ID" value="CCACVL1_07363"/>
</dbReference>
<name>A0A1R3J6G7_COCAP</name>
<dbReference type="Proteomes" id="UP000188268">
    <property type="component" value="Unassembled WGS sequence"/>
</dbReference>
<gene>
    <name evidence="2" type="ORF">CCACVL1_07363</name>
</gene>
<reference evidence="2 3" key="1">
    <citation type="submission" date="2013-09" db="EMBL/GenBank/DDBJ databases">
        <title>Corchorus capsularis genome sequencing.</title>
        <authorList>
            <person name="Alam M."/>
            <person name="Haque M.S."/>
            <person name="Islam M.S."/>
            <person name="Emdad E.M."/>
            <person name="Islam M.M."/>
            <person name="Ahmed B."/>
            <person name="Halim A."/>
            <person name="Hossen Q.M.M."/>
            <person name="Hossain M.Z."/>
            <person name="Ahmed R."/>
            <person name="Khan M.M."/>
            <person name="Islam R."/>
            <person name="Rashid M.M."/>
            <person name="Khan S.A."/>
            <person name="Rahman M.S."/>
            <person name="Alam M."/>
        </authorList>
    </citation>
    <scope>NUCLEOTIDE SEQUENCE [LARGE SCALE GENOMIC DNA]</scope>
    <source>
        <strain evidence="3">cv. CVL-1</strain>
        <tissue evidence="2">Whole seedling</tissue>
    </source>
</reference>
<comment type="caution">
    <text evidence="2">The sequence shown here is derived from an EMBL/GenBank/DDBJ whole genome shotgun (WGS) entry which is preliminary data.</text>
</comment>
<keyword evidence="3" id="KW-1185">Reference proteome</keyword>
<feature type="non-terminal residue" evidence="2">
    <location>
        <position position="22"/>
    </location>
</feature>
<accession>A0A1R3J6G7</accession>
<feature type="region of interest" description="Disordered" evidence="1">
    <location>
        <begin position="1"/>
        <end position="22"/>
    </location>
</feature>
<proteinExistence type="predicted"/>
<evidence type="ECO:0000256" key="1">
    <source>
        <dbReference type="SAM" id="MobiDB-lite"/>
    </source>
</evidence>
<protein>
    <submittedName>
        <fullName evidence="2">Uncharacterized protein</fullName>
    </submittedName>
</protein>
<sequence>IRELQKSDEKLQRELQKLHNGE</sequence>
<dbReference type="AlphaFoldDB" id="A0A1R3J6G7"/>
<feature type="non-terminal residue" evidence="2">
    <location>
        <position position="1"/>
    </location>
</feature>
<evidence type="ECO:0000313" key="3">
    <source>
        <dbReference type="Proteomes" id="UP000188268"/>
    </source>
</evidence>